<evidence type="ECO:0000313" key="2">
    <source>
        <dbReference type="Proteomes" id="UP000239757"/>
    </source>
</evidence>
<proteinExistence type="predicted"/>
<dbReference type="AlphaFoldDB" id="A0A2P5VTC1"/>
<reference evidence="1 2" key="1">
    <citation type="submission" date="2015-01" db="EMBL/GenBank/DDBJ databases">
        <title>Genome of allotetraploid Gossypium barbadense reveals genomic plasticity and fiber elongation in cotton evolution.</title>
        <authorList>
            <person name="Chen X."/>
            <person name="Liu X."/>
            <person name="Zhao B."/>
            <person name="Zheng H."/>
            <person name="Hu Y."/>
            <person name="Lu G."/>
            <person name="Yang C."/>
            <person name="Chen J."/>
            <person name="Shan C."/>
            <person name="Zhang L."/>
            <person name="Zhou Y."/>
            <person name="Wang L."/>
            <person name="Guo W."/>
            <person name="Bai Y."/>
            <person name="Ruan J."/>
            <person name="Shangguan X."/>
            <person name="Mao Y."/>
            <person name="Jiang J."/>
            <person name="Zhu Y."/>
            <person name="Lei J."/>
            <person name="Kang H."/>
            <person name="Chen S."/>
            <person name="He X."/>
            <person name="Wang R."/>
            <person name="Wang Y."/>
            <person name="Chen J."/>
            <person name="Wang L."/>
            <person name="Yu S."/>
            <person name="Wang B."/>
            <person name="Wei J."/>
            <person name="Song S."/>
            <person name="Lu X."/>
            <person name="Gao Z."/>
            <person name="Gu W."/>
            <person name="Deng X."/>
            <person name="Ma D."/>
            <person name="Wang S."/>
            <person name="Liang W."/>
            <person name="Fang L."/>
            <person name="Cai C."/>
            <person name="Zhu X."/>
            <person name="Zhou B."/>
            <person name="Zhang Y."/>
            <person name="Chen Z."/>
            <person name="Xu S."/>
            <person name="Zhu R."/>
            <person name="Wang S."/>
            <person name="Zhang T."/>
            <person name="Zhao G."/>
        </authorList>
    </citation>
    <scope>NUCLEOTIDE SEQUENCE [LARGE SCALE GENOMIC DNA]</scope>
    <source>
        <strain evidence="2">cv. Xinhai21</strain>
        <tissue evidence="1">Leaf</tissue>
    </source>
</reference>
<dbReference type="EMBL" id="KZ670993">
    <property type="protein sequence ID" value="PPR82087.1"/>
    <property type="molecule type" value="Genomic_DNA"/>
</dbReference>
<dbReference type="OrthoDB" id="10416662at2759"/>
<name>A0A2P5VTC1_GOSBA</name>
<accession>A0A2P5VTC1</accession>
<gene>
    <name evidence="1" type="ORF">GOBAR_AA38627</name>
</gene>
<organism evidence="1 2">
    <name type="scientific">Gossypium barbadense</name>
    <name type="common">Sea Island cotton</name>
    <name type="synonym">Hibiscus barbadensis</name>
    <dbReference type="NCBI Taxonomy" id="3634"/>
    <lineage>
        <taxon>Eukaryota</taxon>
        <taxon>Viridiplantae</taxon>
        <taxon>Streptophyta</taxon>
        <taxon>Embryophyta</taxon>
        <taxon>Tracheophyta</taxon>
        <taxon>Spermatophyta</taxon>
        <taxon>Magnoliopsida</taxon>
        <taxon>eudicotyledons</taxon>
        <taxon>Gunneridae</taxon>
        <taxon>Pentapetalae</taxon>
        <taxon>rosids</taxon>
        <taxon>malvids</taxon>
        <taxon>Malvales</taxon>
        <taxon>Malvaceae</taxon>
        <taxon>Malvoideae</taxon>
        <taxon>Gossypium</taxon>
    </lineage>
</organism>
<protein>
    <submittedName>
        <fullName evidence="1">Uncharacterized protein</fullName>
    </submittedName>
</protein>
<evidence type="ECO:0000313" key="1">
    <source>
        <dbReference type="EMBL" id="PPR82087.1"/>
    </source>
</evidence>
<dbReference type="Proteomes" id="UP000239757">
    <property type="component" value="Unassembled WGS sequence"/>
</dbReference>
<sequence length="84" mass="9441">MVAPNGGRDWRFLENVLSHNILLKLEATFPPNHEEIADSIGWKRDVKRNFSIRSAYLVASNNVAGDAYVGEQWSTQIMCCVAAF</sequence>